<dbReference type="EMBL" id="AE016827">
    <property type="protein sequence ID" value="AAU37198.1"/>
    <property type="molecule type" value="Genomic_DNA"/>
</dbReference>
<accession>Q65V12</accession>
<sequence length="38" mass="4850">MLSYRYYLYQLLNQKCGENYRTFFYLIIMRLLIKINLH</sequence>
<evidence type="ECO:0000313" key="1">
    <source>
        <dbReference type="EMBL" id="AAU37198.1"/>
    </source>
</evidence>
<organism evidence="1 2">
    <name type="scientific">Mannheimia succiniciproducens (strain KCTC 0769BP / MBEL55E)</name>
    <dbReference type="NCBI Taxonomy" id="221988"/>
    <lineage>
        <taxon>Bacteria</taxon>
        <taxon>Pseudomonadati</taxon>
        <taxon>Pseudomonadota</taxon>
        <taxon>Gammaproteobacteria</taxon>
        <taxon>Pasteurellales</taxon>
        <taxon>Pasteurellaceae</taxon>
        <taxon>Basfia</taxon>
    </lineage>
</organism>
<dbReference type="Proteomes" id="UP000000607">
    <property type="component" value="Chromosome"/>
</dbReference>
<gene>
    <name evidence="1" type="ordered locus">MS0591</name>
</gene>
<proteinExistence type="predicted"/>
<keyword evidence="2" id="KW-1185">Reference proteome</keyword>
<name>Q65V12_MANSM</name>
<dbReference type="AlphaFoldDB" id="Q65V12"/>
<dbReference type="HOGENOM" id="CLU_3329779_0_0_6"/>
<dbReference type="KEGG" id="msu:MS0591"/>
<protein>
    <submittedName>
        <fullName evidence="1">Uncharacterized protein</fullName>
    </submittedName>
</protein>
<evidence type="ECO:0000313" key="2">
    <source>
        <dbReference type="Proteomes" id="UP000000607"/>
    </source>
</evidence>
<reference evidence="1 2" key="1">
    <citation type="journal article" date="2004" name="Nat. Biotechnol.">
        <title>The genome sequence of the capnophilic rumen bacterium Mannheimia succiniciproducens.</title>
        <authorList>
            <person name="Hong S.H."/>
            <person name="Kim J.S."/>
            <person name="Lee S.Y."/>
            <person name="In Y.H."/>
            <person name="Choi S.S."/>
            <person name="Rih J.-K."/>
            <person name="Kim C.H."/>
            <person name="Jeong H."/>
            <person name="Hur C.G."/>
            <person name="Kim J.J."/>
        </authorList>
    </citation>
    <scope>NUCLEOTIDE SEQUENCE [LARGE SCALE GENOMIC DNA]</scope>
    <source>
        <strain evidence="2">KCTC 0769BP / MBEL55E</strain>
    </source>
</reference>